<protein>
    <submittedName>
        <fullName evidence="1">Uncharacterized protein</fullName>
    </submittedName>
</protein>
<evidence type="ECO:0000313" key="2">
    <source>
        <dbReference type="Proteomes" id="UP000000763"/>
    </source>
</evidence>
<name>Q53NI4_ORYSJ</name>
<evidence type="ECO:0000313" key="1">
    <source>
        <dbReference type="EMBL" id="AAX95218.1"/>
    </source>
</evidence>
<dbReference type="EMBL" id="AC134046">
    <property type="protein sequence ID" value="AAX95218.1"/>
    <property type="molecule type" value="Genomic_DNA"/>
</dbReference>
<accession>Q53NI4</accession>
<dbReference type="Proteomes" id="UP000000763">
    <property type="component" value="Chromosome 11"/>
</dbReference>
<reference evidence="2" key="2">
    <citation type="journal article" date="2008" name="Nucleic Acids Res.">
        <title>The rice annotation project database (RAP-DB): 2008 update.</title>
        <authorList>
            <consortium name="The rice annotation project (RAP)"/>
        </authorList>
    </citation>
    <scope>GENOME REANNOTATION</scope>
    <source>
        <strain evidence="2">cv. Nipponbare</strain>
    </source>
</reference>
<dbReference type="AlphaFoldDB" id="Q53NI4"/>
<gene>
    <name evidence="1" type="ordered locus">LOC_Os11g08690</name>
</gene>
<reference evidence="2" key="1">
    <citation type="journal article" date="2005" name="Nature">
        <title>The map-based sequence of the rice genome.</title>
        <authorList>
            <consortium name="International rice genome sequencing project (IRGSP)"/>
            <person name="Matsumoto T."/>
            <person name="Wu J."/>
            <person name="Kanamori H."/>
            <person name="Katayose Y."/>
            <person name="Fujisawa M."/>
            <person name="Namiki N."/>
            <person name="Mizuno H."/>
            <person name="Yamamoto K."/>
            <person name="Antonio B.A."/>
            <person name="Baba T."/>
            <person name="Sakata K."/>
            <person name="Nagamura Y."/>
            <person name="Aoki H."/>
            <person name="Arikawa K."/>
            <person name="Arita K."/>
            <person name="Bito T."/>
            <person name="Chiden Y."/>
            <person name="Fujitsuka N."/>
            <person name="Fukunaka R."/>
            <person name="Hamada M."/>
            <person name="Harada C."/>
            <person name="Hayashi A."/>
            <person name="Hijishita S."/>
            <person name="Honda M."/>
            <person name="Hosokawa S."/>
            <person name="Ichikawa Y."/>
            <person name="Idonuma A."/>
            <person name="Iijima M."/>
            <person name="Ikeda M."/>
            <person name="Ikeno M."/>
            <person name="Ito K."/>
            <person name="Ito S."/>
            <person name="Ito T."/>
            <person name="Ito Y."/>
            <person name="Ito Y."/>
            <person name="Iwabuchi A."/>
            <person name="Kamiya K."/>
            <person name="Karasawa W."/>
            <person name="Kurita K."/>
            <person name="Katagiri S."/>
            <person name="Kikuta A."/>
            <person name="Kobayashi H."/>
            <person name="Kobayashi N."/>
            <person name="Machita K."/>
            <person name="Maehara T."/>
            <person name="Masukawa M."/>
            <person name="Mizubayashi T."/>
            <person name="Mukai Y."/>
            <person name="Nagasaki H."/>
            <person name="Nagata Y."/>
            <person name="Naito S."/>
            <person name="Nakashima M."/>
            <person name="Nakama Y."/>
            <person name="Nakamichi Y."/>
            <person name="Nakamura M."/>
            <person name="Meguro A."/>
            <person name="Negishi M."/>
            <person name="Ohta I."/>
            <person name="Ohta T."/>
            <person name="Okamoto M."/>
            <person name="Ono N."/>
            <person name="Saji S."/>
            <person name="Sakaguchi M."/>
            <person name="Sakai K."/>
            <person name="Shibata M."/>
            <person name="Shimokawa T."/>
            <person name="Song J."/>
            <person name="Takazaki Y."/>
            <person name="Terasawa K."/>
            <person name="Tsugane M."/>
            <person name="Tsuji K."/>
            <person name="Ueda S."/>
            <person name="Waki K."/>
            <person name="Yamagata H."/>
            <person name="Yamamoto M."/>
            <person name="Yamamoto S."/>
            <person name="Yamane H."/>
            <person name="Yoshiki S."/>
            <person name="Yoshihara R."/>
            <person name="Yukawa K."/>
            <person name="Zhong H."/>
            <person name="Yano M."/>
            <person name="Yuan Q."/>
            <person name="Ouyang S."/>
            <person name="Liu J."/>
            <person name="Jones K.M."/>
            <person name="Gansberger K."/>
            <person name="Moffat K."/>
            <person name="Hill J."/>
            <person name="Bera J."/>
            <person name="Fadrosh D."/>
            <person name="Jin S."/>
            <person name="Johri S."/>
            <person name="Kim M."/>
            <person name="Overton L."/>
            <person name="Reardon M."/>
            <person name="Tsitrin T."/>
            <person name="Vuong H."/>
            <person name="Weaver B."/>
            <person name="Ciecko A."/>
            <person name="Tallon L."/>
            <person name="Jackson J."/>
            <person name="Pai G."/>
            <person name="Aken S.V."/>
            <person name="Utterback T."/>
            <person name="Reidmuller S."/>
            <person name="Feldblyum T."/>
            <person name="Hsiao J."/>
            <person name="Zismann V."/>
            <person name="Iobst S."/>
            <person name="de Vazeille A.R."/>
            <person name="Buell C.R."/>
            <person name="Ying K."/>
            <person name="Li Y."/>
            <person name="Lu T."/>
            <person name="Huang Y."/>
            <person name="Zhao Q."/>
            <person name="Feng Q."/>
            <person name="Zhang L."/>
            <person name="Zhu J."/>
            <person name="Weng Q."/>
            <person name="Mu J."/>
            <person name="Lu Y."/>
            <person name="Fan D."/>
            <person name="Liu Y."/>
            <person name="Guan J."/>
            <person name="Zhang Y."/>
            <person name="Yu S."/>
            <person name="Liu X."/>
            <person name="Zhang Y."/>
            <person name="Hong G."/>
            <person name="Han B."/>
            <person name="Choisne N."/>
            <person name="Demange N."/>
            <person name="Orjeda G."/>
            <person name="Samain S."/>
            <person name="Cattolico L."/>
            <person name="Pelletier E."/>
            <person name="Couloux A."/>
            <person name="Segurens B."/>
            <person name="Wincker P."/>
            <person name="D'Hont A."/>
            <person name="Scarpelli C."/>
            <person name="Weissenbach J."/>
            <person name="Salanoubat M."/>
            <person name="Quetier F."/>
            <person name="Yu Y."/>
            <person name="Kim H.R."/>
            <person name="Rambo T."/>
            <person name="Currie J."/>
            <person name="Collura K."/>
            <person name="Luo M."/>
            <person name="Yang T."/>
            <person name="Ammiraju J.S.S."/>
            <person name="Engler F."/>
            <person name="Soderlund C."/>
            <person name="Wing R.A."/>
            <person name="Palmer L.E."/>
            <person name="de la Bastide M."/>
            <person name="Spiegel L."/>
            <person name="Nascimento L."/>
            <person name="Zutavern T."/>
            <person name="O'Shaughnessy A."/>
            <person name="Dike S."/>
            <person name="Dedhia N."/>
            <person name="Preston R."/>
            <person name="Balija V."/>
            <person name="McCombie W.R."/>
            <person name="Chow T."/>
            <person name="Chen H."/>
            <person name="Chung M."/>
            <person name="Chen C."/>
            <person name="Shaw J."/>
            <person name="Wu H."/>
            <person name="Hsiao K."/>
            <person name="Chao Y."/>
            <person name="Chu M."/>
            <person name="Cheng C."/>
            <person name="Hour A."/>
            <person name="Lee P."/>
            <person name="Lin S."/>
            <person name="Lin Y."/>
            <person name="Liou J."/>
            <person name="Liu S."/>
            <person name="Hsing Y."/>
            <person name="Raghuvanshi S."/>
            <person name="Mohanty A."/>
            <person name="Bharti A.K."/>
            <person name="Gaur A."/>
            <person name="Gupta V."/>
            <person name="Kumar D."/>
            <person name="Ravi V."/>
            <person name="Vij S."/>
            <person name="Kapur A."/>
            <person name="Khurana P."/>
            <person name="Khurana P."/>
            <person name="Khurana J.P."/>
            <person name="Tyagi A.K."/>
            <person name="Gaikwad K."/>
            <person name="Singh A."/>
            <person name="Dalal V."/>
            <person name="Srivastava S."/>
            <person name="Dixit A."/>
            <person name="Pal A.K."/>
            <person name="Ghazi I.A."/>
            <person name="Yadav M."/>
            <person name="Pandit A."/>
            <person name="Bhargava A."/>
            <person name="Sureshbabu K."/>
            <person name="Batra K."/>
            <person name="Sharma T.R."/>
            <person name="Mohapatra T."/>
            <person name="Singh N.K."/>
            <person name="Messing J."/>
            <person name="Nelson A.B."/>
            <person name="Fuks G."/>
            <person name="Kavchok S."/>
            <person name="Keizer G."/>
            <person name="Linton E."/>
            <person name="Llaca V."/>
            <person name="Song R."/>
            <person name="Tanyolac B."/>
            <person name="Young S."/>
            <person name="Ho-Il K."/>
            <person name="Hahn J.H."/>
            <person name="Sangsakoo G."/>
            <person name="Vanavichit A."/>
            <person name="de Mattos Luiz.A.T."/>
            <person name="Zimmer P.D."/>
            <person name="Malone G."/>
            <person name="Dellagostin O."/>
            <person name="de Oliveira A.C."/>
            <person name="Bevan M."/>
            <person name="Bancroft I."/>
            <person name="Minx P."/>
            <person name="Cordum H."/>
            <person name="Wilson R."/>
            <person name="Cheng Z."/>
            <person name="Jin W."/>
            <person name="Jiang J."/>
            <person name="Leong S.A."/>
            <person name="Iwama H."/>
            <person name="Gojobori T."/>
            <person name="Itoh T."/>
            <person name="Niimura Y."/>
            <person name="Fujii Y."/>
            <person name="Habara T."/>
            <person name="Sakai H."/>
            <person name="Sato Y."/>
            <person name="Wilson G."/>
            <person name="Kumar K."/>
            <person name="McCouch S."/>
            <person name="Juretic N."/>
            <person name="Hoen D."/>
            <person name="Wright S."/>
            <person name="Bruskiewich R."/>
            <person name="Bureau T."/>
            <person name="Miyao A."/>
            <person name="Hirochika H."/>
            <person name="Nishikawa T."/>
            <person name="Kadowaki K."/>
            <person name="Sugiura M."/>
            <person name="Burr B."/>
            <person name="Sasaki T."/>
        </authorList>
    </citation>
    <scope>NUCLEOTIDE SEQUENCE [LARGE SCALE GENOMIC DNA]</scope>
    <source>
        <strain evidence="2">cv. Nipponbare</strain>
    </source>
</reference>
<sequence length="43" mass="4375">MELRAGDASALFGIGIEVDSAEDCVRRTECASAAEASAEVCIG</sequence>
<proteinExistence type="predicted"/>
<organism evidence="1 2">
    <name type="scientific">Oryza sativa subsp. japonica</name>
    <name type="common">Rice</name>
    <dbReference type="NCBI Taxonomy" id="39947"/>
    <lineage>
        <taxon>Eukaryota</taxon>
        <taxon>Viridiplantae</taxon>
        <taxon>Streptophyta</taxon>
        <taxon>Embryophyta</taxon>
        <taxon>Tracheophyta</taxon>
        <taxon>Spermatophyta</taxon>
        <taxon>Magnoliopsida</taxon>
        <taxon>Liliopsida</taxon>
        <taxon>Poales</taxon>
        <taxon>Poaceae</taxon>
        <taxon>BOP clade</taxon>
        <taxon>Oryzoideae</taxon>
        <taxon>Oryzeae</taxon>
        <taxon>Oryzinae</taxon>
        <taxon>Oryza</taxon>
        <taxon>Oryza sativa</taxon>
    </lineage>
</organism>